<dbReference type="InterPro" id="IPR002155">
    <property type="entry name" value="Thiolase"/>
</dbReference>
<feature type="active site" description="Acyl-thioester intermediate" evidence="9">
    <location>
        <position position="65"/>
    </location>
</feature>
<feature type="domain" description="Thiolase C-terminal" evidence="12">
    <location>
        <begin position="262"/>
        <end position="401"/>
    </location>
</feature>
<evidence type="ECO:0000256" key="8">
    <source>
        <dbReference type="ARBA" id="ARBA00024073"/>
    </source>
</evidence>
<evidence type="ECO:0000256" key="10">
    <source>
        <dbReference type="RuleBase" id="RU003557"/>
    </source>
</evidence>
<dbReference type="GO" id="GO:0006635">
    <property type="term" value="P:fatty acid beta-oxidation"/>
    <property type="evidence" value="ECO:0007669"/>
    <property type="project" value="TreeGrafter"/>
</dbReference>
<dbReference type="FunFam" id="3.40.47.10:FF:000011">
    <property type="entry name" value="3-ketoacyl-CoA thiolase"/>
    <property type="match status" value="1"/>
</dbReference>
<dbReference type="InterPro" id="IPR020613">
    <property type="entry name" value="Thiolase_CS"/>
</dbReference>
<dbReference type="GO" id="GO:0003985">
    <property type="term" value="F:acetyl-CoA C-acetyltransferase activity"/>
    <property type="evidence" value="ECO:0007669"/>
    <property type="project" value="TreeGrafter"/>
</dbReference>
<gene>
    <name evidence="13" type="ORF">FJZ00_09125</name>
</gene>
<dbReference type="PANTHER" id="PTHR18919:SF153">
    <property type="entry name" value="TRIFUNCTIONAL ENZYME SUBUNIT BETA, MITOCHONDRIAL"/>
    <property type="match status" value="1"/>
</dbReference>
<keyword evidence="5" id="KW-0276">Fatty acid metabolism</keyword>
<dbReference type="InterPro" id="IPR020617">
    <property type="entry name" value="Thiolase_C"/>
</dbReference>
<protein>
    <recommendedName>
        <fullName evidence="8">acetyl-CoA C-acyltransferase</fullName>
        <ecNumber evidence="8">2.3.1.16</ecNumber>
    </recommendedName>
</protein>
<dbReference type="Proteomes" id="UP000703893">
    <property type="component" value="Unassembled WGS sequence"/>
</dbReference>
<keyword evidence="4 10" id="KW-0808">Transferase</keyword>
<comment type="pathway">
    <text evidence="1">Lipid metabolism; fatty acid beta-oxidation.</text>
</comment>
<evidence type="ECO:0000256" key="3">
    <source>
        <dbReference type="ARBA" id="ARBA00022490"/>
    </source>
</evidence>
<dbReference type="Gene3D" id="3.40.47.10">
    <property type="match status" value="1"/>
</dbReference>
<organism evidence="13 14">
    <name type="scientific">Candidatus Tanganyikabacteria bacterium</name>
    <dbReference type="NCBI Taxonomy" id="2961651"/>
    <lineage>
        <taxon>Bacteria</taxon>
        <taxon>Bacillati</taxon>
        <taxon>Candidatus Sericytochromatia</taxon>
        <taxon>Candidatus Tanganyikabacteria</taxon>
    </lineage>
</organism>
<keyword evidence="7 10" id="KW-0012">Acyltransferase</keyword>
<dbReference type="PIRSF" id="PIRSF000429">
    <property type="entry name" value="Ac-CoA_Ac_transf"/>
    <property type="match status" value="1"/>
</dbReference>
<feature type="domain" description="Thiolase N-terminal" evidence="11">
    <location>
        <begin position="3"/>
        <end position="254"/>
    </location>
</feature>
<evidence type="ECO:0000259" key="11">
    <source>
        <dbReference type="Pfam" id="PF00108"/>
    </source>
</evidence>
<keyword evidence="3" id="KW-0963">Cytoplasm</keyword>
<dbReference type="InterPro" id="IPR020616">
    <property type="entry name" value="Thiolase_N"/>
</dbReference>
<proteinExistence type="inferred from homology"/>
<evidence type="ECO:0000313" key="14">
    <source>
        <dbReference type="Proteomes" id="UP000703893"/>
    </source>
</evidence>
<feature type="active site" description="Proton acceptor" evidence="9">
    <location>
        <position position="358"/>
    </location>
</feature>
<evidence type="ECO:0000259" key="12">
    <source>
        <dbReference type="Pfam" id="PF02803"/>
    </source>
</evidence>
<evidence type="ECO:0000256" key="1">
    <source>
        <dbReference type="ARBA" id="ARBA00005005"/>
    </source>
</evidence>
<sequence>LMSYDLGTMAVSALLARTRLDPKQIDRLILGTVIADVKTSNVAREVALAAGLPLSCPAYTVTAACTSSNVAIASAVEAIAAGTADIIIAGGTETSSDVPIRFSRNIRKRLLASQKAKGLGGMLGLARGLKLKDLAPDLPAIAEFSTGLTMGDNAERLAKSLDIGRDAQDKFAMASHHRAAKAAADGLLADQVVPVSVPPRFTPVASDNGVRADTSLDKLSKLNPVFDRKFGTVTAGNSSFLTDGAAAVLLMSEDKAAELGVEPLAFVSSAAMVALDPVEELLLGPALAIPAALEQAGINLTDAAVFEIHEAFAAPVLAVTKLLADPKWCRDRLGREEAVGAIDPAQLNAWGGSLSIGHPFGATGARLVTTAARRLKHEKARYGVVSACAAGALGHAMVLERA</sequence>
<dbReference type="InterPro" id="IPR020610">
    <property type="entry name" value="Thiolase_AS"/>
</dbReference>
<evidence type="ECO:0000313" key="13">
    <source>
        <dbReference type="EMBL" id="MBM3275302.1"/>
    </source>
</evidence>
<evidence type="ECO:0000256" key="6">
    <source>
        <dbReference type="ARBA" id="ARBA00023098"/>
    </source>
</evidence>
<dbReference type="NCBIfam" id="TIGR01930">
    <property type="entry name" value="AcCoA-C-Actrans"/>
    <property type="match status" value="1"/>
</dbReference>
<dbReference type="EMBL" id="VGJX01000521">
    <property type="protein sequence ID" value="MBM3275302.1"/>
    <property type="molecule type" value="Genomic_DNA"/>
</dbReference>
<comment type="caution">
    <text evidence="13">The sequence shown here is derived from an EMBL/GenBank/DDBJ whole genome shotgun (WGS) entry which is preliminary data.</text>
</comment>
<dbReference type="AlphaFoldDB" id="A0A937X5S5"/>
<name>A0A937X5S5_9BACT</name>
<feature type="non-terminal residue" evidence="13">
    <location>
        <position position="1"/>
    </location>
</feature>
<reference evidence="13 14" key="1">
    <citation type="submission" date="2019-03" db="EMBL/GenBank/DDBJ databases">
        <title>Lake Tanganyika Metagenome-Assembled Genomes (MAGs).</title>
        <authorList>
            <person name="Tran P."/>
        </authorList>
    </citation>
    <scope>NUCLEOTIDE SEQUENCE [LARGE SCALE GENOMIC DNA]</scope>
    <source>
        <strain evidence="13">K_DeepCast_65m_m2_236</strain>
    </source>
</reference>
<dbReference type="PANTHER" id="PTHR18919">
    <property type="entry name" value="ACETYL-COA C-ACYLTRANSFERASE"/>
    <property type="match status" value="1"/>
</dbReference>
<dbReference type="InterPro" id="IPR016039">
    <property type="entry name" value="Thiolase-like"/>
</dbReference>
<evidence type="ECO:0000256" key="4">
    <source>
        <dbReference type="ARBA" id="ARBA00022679"/>
    </source>
</evidence>
<dbReference type="EC" id="2.3.1.16" evidence="8"/>
<evidence type="ECO:0000256" key="2">
    <source>
        <dbReference type="ARBA" id="ARBA00010982"/>
    </source>
</evidence>
<comment type="similarity">
    <text evidence="2 10">Belongs to the thiolase-like superfamily. Thiolase family.</text>
</comment>
<evidence type="ECO:0000256" key="7">
    <source>
        <dbReference type="ARBA" id="ARBA00023315"/>
    </source>
</evidence>
<evidence type="ECO:0000256" key="5">
    <source>
        <dbReference type="ARBA" id="ARBA00022832"/>
    </source>
</evidence>
<dbReference type="PROSITE" id="PS00737">
    <property type="entry name" value="THIOLASE_2"/>
    <property type="match status" value="1"/>
</dbReference>
<dbReference type="CDD" id="cd00751">
    <property type="entry name" value="thiolase"/>
    <property type="match status" value="1"/>
</dbReference>
<evidence type="ECO:0000256" key="9">
    <source>
        <dbReference type="PIRSR" id="PIRSR000429-1"/>
    </source>
</evidence>
<dbReference type="SUPFAM" id="SSF53901">
    <property type="entry name" value="Thiolase-like"/>
    <property type="match status" value="2"/>
</dbReference>
<keyword evidence="6" id="KW-0443">Lipid metabolism</keyword>
<dbReference type="Pfam" id="PF00108">
    <property type="entry name" value="Thiolase_N"/>
    <property type="match status" value="1"/>
</dbReference>
<feature type="active site" description="Proton acceptor" evidence="9">
    <location>
        <position position="388"/>
    </location>
</feature>
<dbReference type="Pfam" id="PF02803">
    <property type="entry name" value="Thiolase_C"/>
    <property type="match status" value="1"/>
</dbReference>
<dbReference type="PROSITE" id="PS00099">
    <property type="entry name" value="THIOLASE_3"/>
    <property type="match status" value="1"/>
</dbReference>
<accession>A0A937X5S5</accession>